<evidence type="ECO:0000259" key="10">
    <source>
        <dbReference type="Pfam" id="PF25994"/>
    </source>
</evidence>
<dbReference type="GO" id="GO:0005886">
    <property type="term" value="C:plasma membrane"/>
    <property type="evidence" value="ECO:0007669"/>
    <property type="project" value="UniProtKB-SubCell"/>
</dbReference>
<gene>
    <name evidence="12" type="ORF">SUH3_24335</name>
</gene>
<comment type="similarity">
    <text evidence="2 9">Belongs to the membrane fusion protein (MFP) (TC 8.A.1) family.</text>
</comment>
<reference evidence="12 13" key="1">
    <citation type="submission" date="2014-01" db="EMBL/GenBank/DDBJ databases">
        <title>Sulfitobacter sp. H3 (MCCC 1A00686) Genome Sequencing.</title>
        <authorList>
            <person name="Lai Q."/>
            <person name="Hong Z."/>
        </authorList>
    </citation>
    <scope>NUCLEOTIDE SEQUENCE [LARGE SCALE GENOMIC DNA]</scope>
    <source>
        <strain evidence="12 13">H3</strain>
    </source>
</reference>
<dbReference type="GO" id="GO:0015031">
    <property type="term" value="P:protein transport"/>
    <property type="evidence" value="ECO:0007669"/>
    <property type="project" value="InterPro"/>
</dbReference>
<evidence type="ECO:0000256" key="9">
    <source>
        <dbReference type="RuleBase" id="RU365093"/>
    </source>
</evidence>
<feature type="domain" description="AprE-like beta-barrel" evidence="11">
    <location>
        <begin position="323"/>
        <end position="412"/>
    </location>
</feature>
<evidence type="ECO:0000256" key="5">
    <source>
        <dbReference type="ARBA" id="ARBA00022519"/>
    </source>
</evidence>
<dbReference type="InterPro" id="IPR058982">
    <property type="entry name" value="Beta-barrel_AprE"/>
</dbReference>
<dbReference type="InterPro" id="IPR011053">
    <property type="entry name" value="Single_hybrid_motif"/>
</dbReference>
<proteinExistence type="inferred from homology"/>
<keyword evidence="4 9" id="KW-1003">Cell membrane</keyword>
<dbReference type="Gene3D" id="2.40.50.100">
    <property type="match status" value="1"/>
</dbReference>
<dbReference type="OrthoDB" id="9810980at2"/>
<dbReference type="SUPFAM" id="SSF51230">
    <property type="entry name" value="Single hybrid motif"/>
    <property type="match status" value="1"/>
</dbReference>
<dbReference type="EMBL" id="JAMD01000009">
    <property type="protein sequence ID" value="KEJ94910.1"/>
    <property type="molecule type" value="Genomic_DNA"/>
</dbReference>
<keyword evidence="7 9" id="KW-1133">Transmembrane helix</keyword>
<sequence>MTEATEKAWSARAPVLFGLFGLIVLFGGFALWATQTNIAGAIIASGRIEVDRNRQIVQHPTGGVVAEIAVQEGDTVKAGDLLLALDDRQAQSQLAIIEGQLYELMARRGRLEAERDQTDEVVFEEELMQAGAGNPDLEELISGQRNLFFARRDSVAGETEQLQKRQGQIQNQIDGIEAQEKALALQLGFIEEELASQQALLEKGLAQATRVLALQRQQASLDGQLGELAASKAQAEGRITEIDLEVLKLGAARREEAITRLRDLRYRELELVEQRASLLQDIDKLQIRAPVSGIVYAMRVQTPRSVIRGADPVLFLIPQDRPLVIVAQVDPIHIDEVHVGQQVNLRLSALDQRNTPELVGEVALISADAFEDETLGRTYYRAEITLNPGELTKLKEGDVLIPGMPVETFIRTADRTPMAYLIKPFADYFKRAFRET</sequence>
<keyword evidence="3 9" id="KW-0813">Transport</keyword>
<evidence type="ECO:0000256" key="4">
    <source>
        <dbReference type="ARBA" id="ARBA00022475"/>
    </source>
</evidence>
<evidence type="ECO:0000256" key="1">
    <source>
        <dbReference type="ARBA" id="ARBA00004377"/>
    </source>
</evidence>
<keyword evidence="5 9" id="KW-0997">Cell inner membrane</keyword>
<name>A0A073IZ71_9RHOB</name>
<evidence type="ECO:0000256" key="7">
    <source>
        <dbReference type="ARBA" id="ARBA00022989"/>
    </source>
</evidence>
<protein>
    <recommendedName>
        <fullName evidence="9">Membrane fusion protein (MFP) family protein</fullName>
    </recommendedName>
</protein>
<keyword evidence="6 9" id="KW-0812">Transmembrane</keyword>
<comment type="subcellular location">
    <subcellularLocation>
        <location evidence="1 9">Cell inner membrane</location>
        <topology evidence="1 9">Single-pass membrane protein</topology>
    </subcellularLocation>
</comment>
<dbReference type="InterPro" id="IPR050739">
    <property type="entry name" value="MFP"/>
</dbReference>
<dbReference type="PRINTS" id="PR01490">
    <property type="entry name" value="RTXTOXIND"/>
</dbReference>
<dbReference type="PANTHER" id="PTHR30386">
    <property type="entry name" value="MEMBRANE FUSION SUBUNIT OF EMRAB-TOLC MULTIDRUG EFFLUX PUMP"/>
    <property type="match status" value="1"/>
</dbReference>
<dbReference type="InterPro" id="IPR010129">
    <property type="entry name" value="T1SS_HlyD"/>
</dbReference>
<feature type="transmembrane region" description="Helical" evidence="9">
    <location>
        <begin position="12"/>
        <end position="33"/>
    </location>
</feature>
<dbReference type="Proteomes" id="UP000027746">
    <property type="component" value="Unassembled WGS sequence"/>
</dbReference>
<evidence type="ECO:0000256" key="2">
    <source>
        <dbReference type="ARBA" id="ARBA00009477"/>
    </source>
</evidence>
<evidence type="ECO:0000256" key="6">
    <source>
        <dbReference type="ARBA" id="ARBA00022692"/>
    </source>
</evidence>
<evidence type="ECO:0000259" key="11">
    <source>
        <dbReference type="Pfam" id="PF26002"/>
    </source>
</evidence>
<evidence type="ECO:0000313" key="13">
    <source>
        <dbReference type="Proteomes" id="UP000027746"/>
    </source>
</evidence>
<dbReference type="Pfam" id="PF26002">
    <property type="entry name" value="Beta-barrel_AprE"/>
    <property type="match status" value="1"/>
</dbReference>
<keyword evidence="8 9" id="KW-0472">Membrane</keyword>
<dbReference type="RefSeq" id="WP_037928430.1">
    <property type="nucleotide sequence ID" value="NZ_CP054599.1"/>
</dbReference>
<dbReference type="Gene3D" id="2.40.30.170">
    <property type="match status" value="1"/>
</dbReference>
<evidence type="ECO:0000256" key="8">
    <source>
        <dbReference type="ARBA" id="ARBA00023136"/>
    </source>
</evidence>
<accession>A0A073IZ71</accession>
<evidence type="ECO:0000256" key="3">
    <source>
        <dbReference type="ARBA" id="ARBA00022448"/>
    </source>
</evidence>
<evidence type="ECO:0000313" key="12">
    <source>
        <dbReference type="EMBL" id="KEJ94910.1"/>
    </source>
</evidence>
<dbReference type="GeneID" id="68868489"/>
<dbReference type="NCBIfam" id="TIGR01843">
    <property type="entry name" value="type_I_hlyD"/>
    <property type="match status" value="1"/>
</dbReference>
<dbReference type="Pfam" id="PF25994">
    <property type="entry name" value="HH_AprE"/>
    <property type="match status" value="1"/>
</dbReference>
<dbReference type="PANTHER" id="PTHR30386:SF17">
    <property type="entry name" value="ALKALINE PROTEASE SECRETION PROTEIN APRE"/>
    <property type="match status" value="1"/>
</dbReference>
<feature type="domain" description="AprE-like long alpha-helical hairpin" evidence="10">
    <location>
        <begin position="90"/>
        <end position="277"/>
    </location>
</feature>
<dbReference type="InterPro" id="IPR058781">
    <property type="entry name" value="HH_AprE-like"/>
</dbReference>
<keyword evidence="13" id="KW-1185">Reference proteome</keyword>
<comment type="caution">
    <text evidence="12">The sequence shown here is derived from an EMBL/GenBank/DDBJ whole genome shotgun (WGS) entry which is preliminary data.</text>
</comment>
<dbReference type="AlphaFoldDB" id="A0A073IZ71"/>
<organism evidence="12 13">
    <name type="scientific">Pseudosulfitobacter pseudonitzschiae</name>
    <dbReference type="NCBI Taxonomy" id="1402135"/>
    <lineage>
        <taxon>Bacteria</taxon>
        <taxon>Pseudomonadati</taxon>
        <taxon>Pseudomonadota</taxon>
        <taxon>Alphaproteobacteria</taxon>
        <taxon>Rhodobacterales</taxon>
        <taxon>Roseobacteraceae</taxon>
        <taxon>Pseudosulfitobacter</taxon>
    </lineage>
</organism>